<evidence type="ECO:0000256" key="3">
    <source>
        <dbReference type="ARBA" id="ARBA00022679"/>
    </source>
</evidence>
<dbReference type="Gene3D" id="1.10.3810.10">
    <property type="entry name" value="Biosynthetic peptidoglycan transglycosylase-like"/>
    <property type="match status" value="1"/>
</dbReference>
<evidence type="ECO:0000256" key="1">
    <source>
        <dbReference type="ARBA" id="ARBA00012448"/>
    </source>
</evidence>
<sequence length="452" mass="48439">MQAAAQAYFGKNVQQLDVSEAALLAGVIQRPTYWDPDVDRENAERRWNFVLDQMTKNGWLTNRASLKFPTTLPRNAAQSSARLQIENQVLAELEDLADLPRDALQQRGYRVITTIDQAAQTSLEQSVSSVMAGQPDYLRAAAVSLDPKSGGVLAYHGGGNGVGLDYAQSPQDAGTTFGTFVAVAALRQGFRPDHPLDGTSPRMIDGIPFQNPAGVRCSPCSLRASLGIQANTASAELASQVGVGAVAEAAHQLGIARELRGKPAFGADPDTRIAVGGGSTSVRTIDMAHAYATLAANGMRTTPHFVSRVEDIDGNTRYNATLPTLQAIPSRIAQTVIFGLERDQGAFVRPGVRAFGDGGANAKAWMVGYNFDIVTAVWMGADRIIAIKNKEGRDITPAGEPTTIWRAVMDGYRAAHAPKKPTLEPVPKELEYNDPKKPSPNPAARPTPRTTR</sequence>
<dbReference type="InterPro" id="IPR001264">
    <property type="entry name" value="Glyco_trans_51"/>
</dbReference>
<organism evidence="9 10">
    <name type="scientific">Kibdelosporangium philippinense</name>
    <dbReference type="NCBI Taxonomy" id="211113"/>
    <lineage>
        <taxon>Bacteria</taxon>
        <taxon>Bacillati</taxon>
        <taxon>Actinomycetota</taxon>
        <taxon>Actinomycetes</taxon>
        <taxon>Pseudonocardiales</taxon>
        <taxon>Pseudonocardiaceae</taxon>
        <taxon>Kibdelosporangium</taxon>
    </lineage>
</organism>
<protein>
    <recommendedName>
        <fullName evidence="1">serine-type D-Ala-D-Ala carboxypeptidase</fullName>
        <ecNumber evidence="1">3.4.16.4</ecNumber>
    </recommendedName>
</protein>
<dbReference type="SUPFAM" id="SSF56601">
    <property type="entry name" value="beta-lactamase/transpeptidase-like"/>
    <property type="match status" value="1"/>
</dbReference>
<proteinExistence type="predicted"/>
<keyword evidence="2" id="KW-0328">Glycosyltransferase</keyword>
<keyword evidence="3" id="KW-0808">Transferase</keyword>
<evidence type="ECO:0000256" key="4">
    <source>
        <dbReference type="ARBA" id="ARBA00022801"/>
    </source>
</evidence>
<keyword evidence="10" id="KW-1185">Reference proteome</keyword>
<gene>
    <name evidence="9" type="ORF">LWC34_33285</name>
</gene>
<dbReference type="PANTHER" id="PTHR32282:SF34">
    <property type="entry name" value="PENICILLIN-BINDING PROTEIN 1A"/>
    <property type="match status" value="1"/>
</dbReference>
<dbReference type="Gene3D" id="3.40.710.10">
    <property type="entry name" value="DD-peptidase/beta-lactamase superfamily"/>
    <property type="match status" value="1"/>
</dbReference>
<dbReference type="InterPro" id="IPR012338">
    <property type="entry name" value="Beta-lactam/transpept-like"/>
</dbReference>
<dbReference type="InterPro" id="IPR036950">
    <property type="entry name" value="PBP_transglycosylase"/>
</dbReference>
<dbReference type="EC" id="3.4.16.4" evidence="1"/>
<comment type="caution">
    <text evidence="9">The sequence shown here is derived from an EMBL/GenBank/DDBJ whole genome shotgun (WGS) entry which is preliminary data.</text>
</comment>
<dbReference type="Pfam" id="PF00912">
    <property type="entry name" value="Transgly"/>
    <property type="match status" value="1"/>
</dbReference>
<evidence type="ECO:0000259" key="7">
    <source>
        <dbReference type="Pfam" id="PF00905"/>
    </source>
</evidence>
<evidence type="ECO:0000256" key="6">
    <source>
        <dbReference type="SAM" id="MobiDB-lite"/>
    </source>
</evidence>
<keyword evidence="4" id="KW-0378">Hydrolase</keyword>
<evidence type="ECO:0000313" key="10">
    <source>
        <dbReference type="Proteomes" id="UP001521150"/>
    </source>
</evidence>
<evidence type="ECO:0000256" key="2">
    <source>
        <dbReference type="ARBA" id="ARBA00022676"/>
    </source>
</evidence>
<dbReference type="InterPro" id="IPR001460">
    <property type="entry name" value="PCN-bd_Tpept"/>
</dbReference>
<dbReference type="PANTHER" id="PTHR32282">
    <property type="entry name" value="BINDING PROTEIN TRANSPEPTIDASE, PUTATIVE-RELATED"/>
    <property type="match status" value="1"/>
</dbReference>
<feature type="domain" description="Penicillin-binding protein transpeptidase" evidence="7">
    <location>
        <begin position="141"/>
        <end position="341"/>
    </location>
</feature>
<feature type="domain" description="Glycosyl transferase family 51" evidence="8">
    <location>
        <begin position="2"/>
        <end position="54"/>
    </location>
</feature>
<dbReference type="Proteomes" id="UP001521150">
    <property type="component" value="Unassembled WGS sequence"/>
</dbReference>
<dbReference type="Pfam" id="PF00905">
    <property type="entry name" value="Transpeptidase"/>
    <property type="match status" value="1"/>
</dbReference>
<accession>A0ABS8ZM21</accession>
<dbReference type="EMBL" id="JAJVCN010000003">
    <property type="protein sequence ID" value="MCE7007661.1"/>
    <property type="molecule type" value="Genomic_DNA"/>
</dbReference>
<dbReference type="InterPro" id="IPR050396">
    <property type="entry name" value="Glycosyltr_51/Transpeptidase"/>
</dbReference>
<evidence type="ECO:0000256" key="5">
    <source>
        <dbReference type="ARBA" id="ARBA00034000"/>
    </source>
</evidence>
<feature type="compositionally biased region" description="Basic and acidic residues" evidence="6">
    <location>
        <begin position="426"/>
        <end position="437"/>
    </location>
</feature>
<reference evidence="9 10" key="1">
    <citation type="submission" date="2021-12" db="EMBL/GenBank/DDBJ databases">
        <title>Genome sequence of Kibdelosporangium philippinense ATCC 49844.</title>
        <authorList>
            <person name="Fedorov E.A."/>
            <person name="Omeragic M."/>
            <person name="Shalygina K.F."/>
            <person name="Maclea K.S."/>
        </authorList>
    </citation>
    <scope>NUCLEOTIDE SEQUENCE [LARGE SCALE GENOMIC DNA]</scope>
    <source>
        <strain evidence="9 10">ATCC 49844</strain>
    </source>
</reference>
<feature type="region of interest" description="Disordered" evidence="6">
    <location>
        <begin position="416"/>
        <end position="452"/>
    </location>
</feature>
<evidence type="ECO:0000313" key="9">
    <source>
        <dbReference type="EMBL" id="MCE7007661.1"/>
    </source>
</evidence>
<name>A0ABS8ZM21_9PSEU</name>
<evidence type="ECO:0000259" key="8">
    <source>
        <dbReference type="Pfam" id="PF00912"/>
    </source>
</evidence>
<comment type="catalytic activity">
    <reaction evidence="5">
        <text>Preferential cleavage: (Ac)2-L-Lys-D-Ala-|-D-Ala. Also transpeptidation of peptidyl-alanyl moieties that are N-acyl substituents of D-alanine.</text>
        <dbReference type="EC" id="3.4.16.4"/>
    </reaction>
</comment>